<proteinExistence type="predicted"/>
<reference evidence="2 3" key="1">
    <citation type="submission" date="2017-11" db="EMBL/GenBank/DDBJ databases">
        <authorList>
            <person name="Kracher B."/>
        </authorList>
    </citation>
    <scope>NUCLEOTIDE SEQUENCE [LARGE SCALE GENOMIC DNA]</scope>
    <source>
        <strain evidence="2 3">RACE1</strain>
    </source>
</reference>
<sequence>MFPNNLLEPYTSPRTAEKMLNRPNARDLHIETKPSSHRQPVQNSSDQQNQIPQCNAPFTPPQSTTGTRSMLRDLPDQNMQSGLVQFINTHNRAEVSFSAMTIDIRCENYNDLIRALYEAACPPPGVRWGIVRIDVLWELPISMTTMESGNYRETPCRGIQGPVLRNILRLMSARGWRDLFVVRYIEG</sequence>
<dbReference type="EMBL" id="UNSH01000051">
    <property type="protein sequence ID" value="SZF03450.1"/>
    <property type="molecule type" value="Genomic_DNA"/>
</dbReference>
<dbReference type="Proteomes" id="UP000275772">
    <property type="component" value="Unassembled WGS sequence"/>
</dbReference>
<accession>A0A383UVR6</accession>
<feature type="compositionally biased region" description="Basic and acidic residues" evidence="1">
    <location>
        <begin position="15"/>
        <end position="34"/>
    </location>
</feature>
<organism evidence="2 3">
    <name type="scientific">Blumeria hordei</name>
    <name type="common">Barley powdery mildew</name>
    <name type="synonym">Blumeria graminis f. sp. hordei</name>
    <dbReference type="NCBI Taxonomy" id="2867405"/>
    <lineage>
        <taxon>Eukaryota</taxon>
        <taxon>Fungi</taxon>
        <taxon>Dikarya</taxon>
        <taxon>Ascomycota</taxon>
        <taxon>Pezizomycotina</taxon>
        <taxon>Leotiomycetes</taxon>
        <taxon>Erysiphales</taxon>
        <taxon>Erysiphaceae</taxon>
        <taxon>Blumeria</taxon>
    </lineage>
</organism>
<feature type="compositionally biased region" description="Polar residues" evidence="1">
    <location>
        <begin position="37"/>
        <end position="53"/>
    </location>
</feature>
<dbReference type="VEuPathDB" id="FungiDB:BLGHR1_14242"/>
<evidence type="ECO:0000313" key="3">
    <source>
        <dbReference type="Proteomes" id="UP000275772"/>
    </source>
</evidence>
<name>A0A383UVR6_BLUHO</name>
<gene>
    <name evidence="2" type="ORF">BLGHR1_14242</name>
</gene>
<feature type="region of interest" description="Disordered" evidence="1">
    <location>
        <begin position="1"/>
        <end position="72"/>
    </location>
</feature>
<evidence type="ECO:0000256" key="1">
    <source>
        <dbReference type="SAM" id="MobiDB-lite"/>
    </source>
</evidence>
<dbReference type="AlphaFoldDB" id="A0A383UVR6"/>
<protein>
    <submittedName>
        <fullName evidence="2">Uncharacterized protein</fullName>
    </submittedName>
</protein>
<evidence type="ECO:0000313" key="2">
    <source>
        <dbReference type="EMBL" id="SZF03450.1"/>
    </source>
</evidence>